<gene>
    <name evidence="6" type="ORF">BWQ96_06113</name>
</gene>
<dbReference type="GO" id="GO:0003688">
    <property type="term" value="F:DNA replication origin binding"/>
    <property type="evidence" value="ECO:0007669"/>
    <property type="project" value="TreeGrafter"/>
</dbReference>
<dbReference type="GO" id="GO:0005664">
    <property type="term" value="C:nuclear origin of replication recognition complex"/>
    <property type="evidence" value="ECO:0007669"/>
    <property type="project" value="TreeGrafter"/>
</dbReference>
<comment type="subcellular location">
    <subcellularLocation>
        <location evidence="1">Nucleus</location>
    </subcellularLocation>
</comment>
<organism evidence="6 7">
    <name type="scientific">Gracilariopsis chorda</name>
    <dbReference type="NCBI Taxonomy" id="448386"/>
    <lineage>
        <taxon>Eukaryota</taxon>
        <taxon>Rhodophyta</taxon>
        <taxon>Florideophyceae</taxon>
        <taxon>Rhodymeniophycidae</taxon>
        <taxon>Gracilariales</taxon>
        <taxon>Gracilariaceae</taxon>
        <taxon>Gracilariopsis</taxon>
    </lineage>
</organism>
<dbReference type="InterPro" id="IPR020796">
    <property type="entry name" value="ORC5"/>
</dbReference>
<evidence type="ECO:0000256" key="3">
    <source>
        <dbReference type="ARBA" id="ARBA00023242"/>
    </source>
</evidence>
<reference evidence="6 7" key="1">
    <citation type="journal article" date="2018" name="Mol. Biol. Evol.">
        <title>Analysis of the draft genome of the red seaweed Gracilariopsis chorda provides insights into genome size evolution in Rhodophyta.</title>
        <authorList>
            <person name="Lee J."/>
            <person name="Yang E.C."/>
            <person name="Graf L."/>
            <person name="Yang J.H."/>
            <person name="Qiu H."/>
            <person name="Zel Zion U."/>
            <person name="Chan C.X."/>
            <person name="Stephens T.G."/>
            <person name="Weber A.P.M."/>
            <person name="Boo G.H."/>
            <person name="Boo S.M."/>
            <person name="Kim K.M."/>
            <person name="Shin Y."/>
            <person name="Jung M."/>
            <person name="Lee S.J."/>
            <person name="Yim H.S."/>
            <person name="Lee J.H."/>
            <person name="Bhattacharya D."/>
            <person name="Yoon H.S."/>
        </authorList>
    </citation>
    <scope>NUCLEOTIDE SEQUENCE [LARGE SCALE GENOMIC DNA]</scope>
    <source>
        <strain evidence="6 7">SKKU-2015</strain>
        <tissue evidence="6">Whole body</tissue>
    </source>
</reference>
<name>A0A2V3ISQ7_9FLOR</name>
<dbReference type="PANTHER" id="PTHR12705:SF0">
    <property type="entry name" value="ORIGIN RECOGNITION COMPLEX SUBUNIT 5"/>
    <property type="match status" value="1"/>
</dbReference>
<dbReference type="PANTHER" id="PTHR12705">
    <property type="entry name" value="ORIGIN RECOGNITION COMPLEX SUBUNIT 5"/>
    <property type="match status" value="1"/>
</dbReference>
<protein>
    <submittedName>
        <fullName evidence="6">Origin recognition complex subunit 5</fullName>
    </submittedName>
</protein>
<dbReference type="STRING" id="448386.A0A2V3ISQ7"/>
<evidence type="ECO:0000256" key="1">
    <source>
        <dbReference type="ARBA" id="ARBA00004123"/>
    </source>
</evidence>
<dbReference type="Pfam" id="PF14630">
    <property type="entry name" value="ORC5_C"/>
    <property type="match status" value="1"/>
</dbReference>
<dbReference type="EMBL" id="NBIV01000101">
    <property type="protein sequence ID" value="PXF44140.1"/>
    <property type="molecule type" value="Genomic_DNA"/>
</dbReference>
<dbReference type="InterPro" id="IPR047088">
    <property type="entry name" value="ORC5_C"/>
</dbReference>
<feature type="domain" description="Origin recognition complex subunit 5 C-terminal" evidence="4">
    <location>
        <begin position="287"/>
        <end position="424"/>
    </location>
</feature>
<evidence type="ECO:0000259" key="5">
    <source>
        <dbReference type="Pfam" id="PF21639"/>
    </source>
</evidence>
<feature type="domain" description="ORC5 lid" evidence="5">
    <location>
        <begin position="188"/>
        <end position="249"/>
    </location>
</feature>
<dbReference type="AlphaFoldDB" id="A0A2V3ISQ7"/>
<keyword evidence="7" id="KW-1185">Reference proteome</keyword>
<dbReference type="Pfam" id="PF21639">
    <property type="entry name" value="ORC5_lid"/>
    <property type="match status" value="1"/>
</dbReference>
<dbReference type="OrthoDB" id="365981at2759"/>
<accession>A0A2V3ISQ7</accession>
<proteinExistence type="predicted"/>
<dbReference type="Proteomes" id="UP000247409">
    <property type="component" value="Unassembled WGS sequence"/>
</dbReference>
<evidence type="ECO:0000256" key="2">
    <source>
        <dbReference type="ARBA" id="ARBA00022705"/>
    </source>
</evidence>
<dbReference type="GO" id="GO:0006270">
    <property type="term" value="P:DNA replication initiation"/>
    <property type="evidence" value="ECO:0007669"/>
    <property type="project" value="TreeGrafter"/>
</dbReference>
<keyword evidence="2" id="KW-0235">DNA replication</keyword>
<evidence type="ECO:0000259" key="4">
    <source>
        <dbReference type="Pfam" id="PF14630"/>
    </source>
</evidence>
<dbReference type="InterPro" id="IPR048866">
    <property type="entry name" value="ORC5_lid"/>
</dbReference>
<evidence type="ECO:0000313" key="6">
    <source>
        <dbReference type="EMBL" id="PXF44140.1"/>
    </source>
</evidence>
<sequence length="427" mass="47633">MSIYSDWRESRLREIGATVTSPYPRAIFVYGPPSVVTQEIIEDALPEGFHVRHIDCVFNHTDRHLYSAILGERLTADPSLLVSRLGGKPYPPTVFLFSRAERLVSSAFSSSALHTILSLPSLVEDKMFRVVLLSRLSWDAFRFNLNLSIPEPLEVFLPPWTEDEIVESLCSSMDFAGTEHAETAETLYPGYVKAVVGVMYKTTTDIRELSAVCNKLFPDYLQEVREKNHIAAFNLIQHRLAAELHSLYRRRLRLRDIQGNNGNADTSVSLPQASNAGRADEAYESSLSTVARTMLIAAFLASRNPPQHDMRFFSSSRTGRSRSSKAKRNEVQDRAFVLERLLAIFASIAPNVFASERGADSPESVSAVISTSLLVQVSTLVTLGFLSCETGADLLSEPKYRCNIARDEALKMANSLNIGLDQYLYVE</sequence>
<keyword evidence="3" id="KW-0539">Nucleus</keyword>
<evidence type="ECO:0000313" key="7">
    <source>
        <dbReference type="Proteomes" id="UP000247409"/>
    </source>
</evidence>
<comment type="caution">
    <text evidence="6">The sequence shown here is derived from an EMBL/GenBank/DDBJ whole genome shotgun (WGS) entry which is preliminary data.</text>
</comment>